<evidence type="ECO:0000313" key="13">
    <source>
        <dbReference type="EnsemblMetazoa" id="AALFPA23_006765.P8888"/>
    </source>
</evidence>
<dbReference type="RefSeq" id="XP_029714457.1">
    <property type="nucleotide sequence ID" value="XM_029858597.2"/>
</dbReference>
<feature type="region of interest" description="Disordered" evidence="9">
    <location>
        <begin position="879"/>
        <end position="909"/>
    </location>
</feature>
<feature type="transmembrane region" description="Helical" evidence="10">
    <location>
        <begin position="423"/>
        <end position="442"/>
    </location>
</feature>
<sequence>MKSLVLISVLCFLWLELLSAWQGMGPNEDSLHEALIAYKSYDVEARRNRFYELSSEQYISGGFDSTNDTCDARDDLARVKRYNDPTFRGNPKTREQVWANNFAHVIMKDQQSMSLVKLLIRIVNKYLSACIPIILFDVYVEQTETYVMESLFKEFPTTYICGKISSNYTLQNPELLEPSAAKCRSYILFISDAMMTRKVLGPQLTNHVIVVPRSSQWKLQDFLSSKESRDILNLLVIGESYSTEKTVNSESAYVLYTHELYIDGLGSNRPIVLTSWINGKFSRPNVDLFPPKIRKGFSGHRFTVSAAHQPPFVFKIMSTDGVGNIAIRWDGLEIRVLKTLGNYLNFTFDIKEPSKPYLGSGDAVTDEVERKQADIGLAGAFVTIERNIKTEMSVAHSTDCAAFVTLMSSSLPRYRAILGPFQWPVWLALTLVYLLAIFPLAFSDKMSLRHLIGNWTEIENMFWYVFGTFTNSLTFTGENSWSNTKKTSTRMLIGIYWVFTIIITSCYTGSIIAFVTMPVVPDTIDSVDQLQSGFFRFVTLDRGGWERWFLNSSDSSTEKLIQRLKFVSNIDEGIRNVTEAFLISYAFIGSKAELDYLVQSNFSDESANKRYTLHVSKQCFSLFGVSYIFQMNSVYRDKFNNAILYMQEAGILRKLFKDVSWDMQKTKDGRFRQASVGKTLKVPTAGEKGLTLGDTEGMFLLMGVGYLIGLAVLISEWVGGCTNKCREIIKARKERFLSPGSSVPHSNMSSANQNSPRKRRRPSGKEYSLMDTAESASTNPLTPRPEFGSIGSDGSDGGLHKRSLSESIHNVSPNTLKELYDGPNRRHSTIVYMDGKMMSEDEARLYAATNKSKHKHHSSLSSVVEHEVTRLFKYLDDHKSTQEDLREPGDKRHHHHHHHHRRQPSMNQSIEVEAEVNHGLPEYEAVPKPVRAPSLEAPFGEKLLH</sequence>
<evidence type="ECO:0000256" key="6">
    <source>
        <dbReference type="ARBA" id="ARBA00023136"/>
    </source>
</evidence>
<dbReference type="PANTHER" id="PTHR42643">
    <property type="entry name" value="IONOTROPIC RECEPTOR 20A-RELATED"/>
    <property type="match status" value="1"/>
</dbReference>
<dbReference type="SUPFAM" id="SSF53850">
    <property type="entry name" value="Periplasmic binding protein-like II"/>
    <property type="match status" value="1"/>
</dbReference>
<evidence type="ECO:0000256" key="5">
    <source>
        <dbReference type="ARBA" id="ARBA00022989"/>
    </source>
</evidence>
<feature type="chain" id="PRO_5046531119" description="Ionotropic glutamate receptor C-terminal domain-containing protein" evidence="11">
    <location>
        <begin position="21"/>
        <end position="945"/>
    </location>
</feature>
<dbReference type="Gene3D" id="1.10.287.70">
    <property type="match status" value="1"/>
</dbReference>
<protein>
    <recommendedName>
        <fullName evidence="12">Ionotropic glutamate receptor C-terminal domain-containing protein</fullName>
    </recommendedName>
</protein>
<evidence type="ECO:0000256" key="4">
    <source>
        <dbReference type="ARBA" id="ARBA00022692"/>
    </source>
</evidence>
<keyword evidence="3" id="KW-1003">Cell membrane</keyword>
<evidence type="ECO:0000256" key="9">
    <source>
        <dbReference type="SAM" id="MobiDB-lite"/>
    </source>
</evidence>
<name>A0ABM1Y8I5_AEDAL</name>
<evidence type="ECO:0000259" key="12">
    <source>
        <dbReference type="Pfam" id="PF00060"/>
    </source>
</evidence>
<feature type="compositionally biased region" description="Basic residues" evidence="9">
    <location>
        <begin position="891"/>
        <end position="903"/>
    </location>
</feature>
<dbReference type="InterPro" id="IPR052192">
    <property type="entry name" value="Insect_Ionotropic_Sensory_Rcpt"/>
</dbReference>
<evidence type="ECO:0000256" key="10">
    <source>
        <dbReference type="SAM" id="Phobius"/>
    </source>
</evidence>
<evidence type="ECO:0000256" key="11">
    <source>
        <dbReference type="SAM" id="SignalP"/>
    </source>
</evidence>
<dbReference type="InterPro" id="IPR001320">
    <property type="entry name" value="Iontro_rcpt_C"/>
</dbReference>
<feature type="compositionally biased region" description="Basic and acidic residues" evidence="9">
    <location>
        <begin position="879"/>
        <end position="890"/>
    </location>
</feature>
<dbReference type="PANTHER" id="PTHR42643:SF24">
    <property type="entry name" value="IONOTROPIC RECEPTOR 60A"/>
    <property type="match status" value="1"/>
</dbReference>
<keyword evidence="5 10" id="KW-1133">Transmembrane helix</keyword>
<keyword evidence="14" id="KW-1185">Reference proteome</keyword>
<feature type="signal peptide" evidence="11">
    <location>
        <begin position="1"/>
        <end position="20"/>
    </location>
</feature>
<feature type="domain" description="Ionotropic glutamate receptor C-terminal" evidence="12">
    <location>
        <begin position="423"/>
        <end position="705"/>
    </location>
</feature>
<evidence type="ECO:0000256" key="1">
    <source>
        <dbReference type="ARBA" id="ARBA00004651"/>
    </source>
</evidence>
<comment type="similarity">
    <text evidence="2">Belongs to the glutamate-gated ion channel (TC 1.A.10.1) family.</text>
</comment>
<reference evidence="14" key="1">
    <citation type="journal article" date="2015" name="Proc. Natl. Acad. Sci. U.S.A.">
        <title>Genome sequence of the Asian Tiger mosquito, Aedes albopictus, reveals insights into its biology, genetics, and evolution.</title>
        <authorList>
            <person name="Chen X.G."/>
            <person name="Jiang X."/>
            <person name="Gu J."/>
            <person name="Xu M."/>
            <person name="Wu Y."/>
            <person name="Deng Y."/>
            <person name="Zhang C."/>
            <person name="Bonizzoni M."/>
            <person name="Dermauw W."/>
            <person name="Vontas J."/>
            <person name="Armbruster P."/>
            <person name="Huang X."/>
            <person name="Yang Y."/>
            <person name="Zhang H."/>
            <person name="He W."/>
            <person name="Peng H."/>
            <person name="Liu Y."/>
            <person name="Wu K."/>
            <person name="Chen J."/>
            <person name="Lirakis M."/>
            <person name="Topalis P."/>
            <person name="Van Leeuwen T."/>
            <person name="Hall A.B."/>
            <person name="Jiang X."/>
            <person name="Thorpe C."/>
            <person name="Mueller R.L."/>
            <person name="Sun C."/>
            <person name="Waterhouse R.M."/>
            <person name="Yan G."/>
            <person name="Tu Z.J."/>
            <person name="Fang X."/>
            <person name="James A.A."/>
        </authorList>
    </citation>
    <scope>NUCLEOTIDE SEQUENCE [LARGE SCALE GENOMIC DNA]</scope>
    <source>
        <strain evidence="14">Foshan</strain>
    </source>
</reference>
<reference evidence="13" key="2">
    <citation type="submission" date="2025-05" db="UniProtKB">
        <authorList>
            <consortium name="EnsemblMetazoa"/>
        </authorList>
    </citation>
    <scope>IDENTIFICATION</scope>
    <source>
        <strain evidence="13">Foshan</strain>
    </source>
</reference>
<keyword evidence="8" id="KW-0325">Glycoprotein</keyword>
<evidence type="ECO:0000256" key="2">
    <source>
        <dbReference type="ARBA" id="ARBA00008685"/>
    </source>
</evidence>
<evidence type="ECO:0000256" key="8">
    <source>
        <dbReference type="ARBA" id="ARBA00023180"/>
    </source>
</evidence>
<evidence type="ECO:0000256" key="3">
    <source>
        <dbReference type="ARBA" id="ARBA00022475"/>
    </source>
</evidence>
<keyword evidence="6 10" id="KW-0472">Membrane</keyword>
<organism evidence="13 14">
    <name type="scientific">Aedes albopictus</name>
    <name type="common">Asian tiger mosquito</name>
    <name type="synonym">Stegomyia albopicta</name>
    <dbReference type="NCBI Taxonomy" id="7160"/>
    <lineage>
        <taxon>Eukaryota</taxon>
        <taxon>Metazoa</taxon>
        <taxon>Ecdysozoa</taxon>
        <taxon>Arthropoda</taxon>
        <taxon>Hexapoda</taxon>
        <taxon>Insecta</taxon>
        <taxon>Pterygota</taxon>
        <taxon>Neoptera</taxon>
        <taxon>Endopterygota</taxon>
        <taxon>Diptera</taxon>
        <taxon>Nematocera</taxon>
        <taxon>Culicoidea</taxon>
        <taxon>Culicidae</taxon>
        <taxon>Culicinae</taxon>
        <taxon>Aedini</taxon>
        <taxon>Aedes</taxon>
        <taxon>Stegomyia</taxon>
    </lineage>
</organism>
<keyword evidence="7" id="KW-0675">Receptor</keyword>
<feature type="compositionally biased region" description="Polar residues" evidence="9">
    <location>
        <begin position="739"/>
        <end position="755"/>
    </location>
</feature>
<feature type="region of interest" description="Disordered" evidence="9">
    <location>
        <begin position="738"/>
        <end position="802"/>
    </location>
</feature>
<evidence type="ECO:0000256" key="7">
    <source>
        <dbReference type="ARBA" id="ARBA00023170"/>
    </source>
</evidence>
<dbReference type="Proteomes" id="UP000069940">
    <property type="component" value="Unassembled WGS sequence"/>
</dbReference>
<feature type="transmembrane region" description="Helical" evidence="10">
    <location>
        <begin position="495"/>
        <end position="520"/>
    </location>
</feature>
<evidence type="ECO:0000313" key="14">
    <source>
        <dbReference type="Proteomes" id="UP000069940"/>
    </source>
</evidence>
<comment type="subcellular location">
    <subcellularLocation>
        <location evidence="1">Cell membrane</location>
        <topology evidence="1">Multi-pass membrane protein</topology>
    </subcellularLocation>
</comment>
<dbReference type="EnsemblMetazoa" id="AALFPA23_006765.R8888">
    <property type="protein sequence ID" value="AALFPA23_006765.P8888"/>
    <property type="gene ID" value="AALFPA23_006765"/>
</dbReference>
<dbReference type="Gene3D" id="3.40.190.10">
    <property type="entry name" value="Periplasmic binding protein-like II"/>
    <property type="match status" value="1"/>
</dbReference>
<dbReference type="GeneID" id="109407268"/>
<dbReference type="Pfam" id="PF00060">
    <property type="entry name" value="Lig_chan"/>
    <property type="match status" value="1"/>
</dbReference>
<keyword evidence="11" id="KW-0732">Signal</keyword>
<accession>A0ABM1Y8I5</accession>
<keyword evidence="4 10" id="KW-0812">Transmembrane</keyword>
<proteinExistence type="inferred from homology"/>